<feature type="region of interest" description="Disordered" evidence="1">
    <location>
        <begin position="1289"/>
        <end position="1308"/>
    </location>
</feature>
<proteinExistence type="predicted"/>
<dbReference type="Proteomes" id="UP000553632">
    <property type="component" value="Unassembled WGS sequence"/>
</dbReference>
<dbReference type="EMBL" id="JABANO010013807">
    <property type="protein sequence ID" value="KAF4739616.1"/>
    <property type="molecule type" value="Genomic_DNA"/>
</dbReference>
<reference evidence="2 3" key="1">
    <citation type="submission" date="2020-04" db="EMBL/GenBank/DDBJ databases">
        <title>Perkinsus olseni comparative genomics.</title>
        <authorList>
            <person name="Bogema D.R."/>
        </authorList>
    </citation>
    <scope>NUCLEOTIDE SEQUENCE [LARGE SCALE GENOMIC DNA]</scope>
    <source>
        <strain evidence="2 3">ATCC PRA-207</strain>
    </source>
</reference>
<protein>
    <submittedName>
        <fullName evidence="2">Uncharacterized protein</fullName>
    </submittedName>
</protein>
<evidence type="ECO:0000313" key="2">
    <source>
        <dbReference type="EMBL" id="KAF4739616.1"/>
    </source>
</evidence>
<gene>
    <name evidence="2" type="ORF">FOZ63_024541</name>
</gene>
<comment type="caution">
    <text evidence="2">The sequence shown here is derived from an EMBL/GenBank/DDBJ whole genome shotgun (WGS) entry which is preliminary data.</text>
</comment>
<feature type="compositionally biased region" description="Polar residues" evidence="1">
    <location>
        <begin position="1289"/>
        <end position="1300"/>
    </location>
</feature>
<evidence type="ECO:0000313" key="3">
    <source>
        <dbReference type="Proteomes" id="UP000553632"/>
    </source>
</evidence>
<name>A0A7J6T584_PEROL</name>
<keyword evidence="3" id="KW-1185">Reference proteome</keyword>
<feature type="region of interest" description="Disordered" evidence="1">
    <location>
        <begin position="1170"/>
        <end position="1190"/>
    </location>
</feature>
<evidence type="ECO:0000256" key="1">
    <source>
        <dbReference type="SAM" id="MobiDB-lite"/>
    </source>
</evidence>
<organism evidence="2 3">
    <name type="scientific">Perkinsus olseni</name>
    <name type="common">Perkinsus atlanticus</name>
    <dbReference type="NCBI Taxonomy" id="32597"/>
    <lineage>
        <taxon>Eukaryota</taxon>
        <taxon>Sar</taxon>
        <taxon>Alveolata</taxon>
        <taxon>Perkinsozoa</taxon>
        <taxon>Perkinsea</taxon>
        <taxon>Perkinsida</taxon>
        <taxon>Perkinsidae</taxon>
        <taxon>Perkinsus</taxon>
    </lineage>
</organism>
<accession>A0A7J6T584</accession>
<sequence>MGSYEKPAENKLISLLKARVESELWRATQDLDTALFEMKGDTQVAAVMEDYVATKLKDTASALGMRPIRRDPSRKEPVLCELTLMSTVEKRMGDLELQLNTDFTIHRIHRLWAKSQLSEEYPEKMKLILWRFFEPSIPLLKNPRATTDAELCRMALYHHINAALAYSNTVRGGYHRPLSEERDSQDIILRAQLDGERSAFYVVEGSHAANALLVMEKAVKERPDMPCRATWDSPEKRYYMELDREAVGGVFGLRMITDGSIDFYPLLKEPYENAAEKCLRQPQGNQPRNSDRETCIFSIACYLWKTRADIPWPYVEPQGGAKPSFAAILALVVNSATLSQQHTLGLGSIDLGVVSSDLLNIVVPWMHSQGLTTMQNNPDAGMIIRDLEPICQAALVTEDRIVGSTRELTLSVLKGNKIVLGESSLTLDQRKRRVAAVKPLVADKELRLHEMLERVDLKADIGSLEGKKILNTCDSRLLEYLMRGWKFVRSEDVKKAGGVDHHNLEMRVSEYLLAEHEDPKAWTQPVRDLPVYRLIQSTLAVKIMKSLTKMSNPRWSAVQYPETSTGAARAGDDEIFLLDSAALDTQACAVQVSQRDEAGSSSGSAPSMSFSLSPDFLIREIKGPNYEGPGRMRLRQHIMRTPLSIDGRRTLRNSSALFFCKRTLIDYLNVAVTTLTGQRVLERQSEPQVLNHFALDGAQVKDVEGMVFRVDGEDPVAEAVSALHDLAVASEQRCSLTSKGVSPNEADETYDIVIESTPQDEALVWLKPSMQTAVALRLPTSRGELTKPKFDLSTVFPPFTCPSRLADILMKAWMGSTSEAGVLSQRVLVKVEAEAREGKWENLAEGDYAVQGAATLSNYIMTKFIAPLARGEPVRRRTLPEEPLDLCVIETLERRLSSGAEPQYSLALKSDLSLHRIVLPRKVLETPEELEPIWERIKENLWQIPFPLSRMTLVDVCGRTLVDYLTARRRLDPEWQKDRHRTFENQLGEAVVESGSIKFKVPLTSDIGLSLMYLARITIRVASMHALALPLAISATLAVASLSTSKKLKKLGKAPPSCTAVFKGKESKYSFLFVEEWGETFLSVAAKDQSVIRLTPAALDVFLQLGMTPDRIFGGFADDPDIPKSKTARCRGTIAAYLGLGYLYSTNDGGARATINNQLFPADRKRLSSLPTRLGRKPQGGGNQDKLKEPPKAIKAAVSSLEKQSGDVFDLSALENGEDCAKGLLELVERMTSADSHNGLKSQRDTVCEVARIFNIEPTQQYDYRLTIDSGGNVSVSLTVTSLRRPTVQSSSQSFEIPSDSSKKKGRSAKTCFDRLKEHLFALMDDTKRPLQSKLMNLLKLRVEGELARANDDSKATVFVMKGDTQVGTIMEDYVAVEMKRSVGPLARIPIRGDPEKTDAVLCEVMHMGDPSAEGNKHPGALELQLKRDFTIHKIHRLWTKSSMDDEYPERLKWTLRRFFEPSVLTVKKGSKVNDVHLCRIAIYDHLRAVLKYSNAVRGSNYHLGSRGNDLKDITHWPDEEGPRIEFRLVDGSKMAEALLELERAAKEHPDMPCRATWDSSRRRYYMELDREAVGGVFGLRMITDGETDVYPLVKAPYEEAKNRCLQQPQGSQPRINDREICIFSIACYLWDTLADMPSPHAGVEKTTKASFAAILSVVENSAKLSLDDRAGFGSIDLGVVKSDVVRTVLPWMHVRGLMRMQGNPDGGLLLRDLEPICEAALVSATDGTEGEMRELALSVFTDNRIILSESSTTLSQRRQRVGSEEAPSFDNEKRLDMMLKKIRSVPGDKYWTEKNLNTCDRRLLEYLMRGWKFVRSEDFKKAGGADHHNLEMRVSEYLLAEHEDPKAWTQPVRDLPVYRLIQSTLAAKIMESLTKMSDFTWSVVQSPKTLNEVAKALDDQSIMLDSGIDEWASSTCSLEAMVKRGEGAHGNMTSMSLSLSPDFLVHGIKGPKYDGQGRPKLREHITKAPLGDVARTSLQGSAAVRFCKRTLIDYLTVASRTLAQQRTLKADTRRHAKLKALALDGAQVGDAEGVLFRVDEGHPVAEALSNLHDLATASEQRCSLTLMEQSRTRSEVDHQIVIESAPDDTVVISWEPPTRATAEGPVTRDVTAELMQSRFNSAVSPAFTCPARLADILQRAWMAKTSDSGILAKHVAAKIEAEFREGKWNALTDGNYQARTPSLATYIMATYTNPLLGRKPTDTKTLPESLDLCIIETAETRQTGGTVPKYSLTLKSDFRLHEIGLPDSIIEEPGELNLLWTRMKKHVPTSLPRRDINLAGICGRALFGYLISAQAYQSDLDLTLDDLKLLGQADVGPGSIKFKVAEETAIGKSLTVFAEMAEKMLFTPHERGKKL</sequence>